<gene>
    <name evidence="10" type="ORF">BN14_05866</name>
</gene>
<evidence type="ECO:0000313" key="11">
    <source>
        <dbReference type="Proteomes" id="UP000012065"/>
    </source>
</evidence>
<name>M5BXB9_THACB</name>
<evidence type="ECO:0000256" key="6">
    <source>
        <dbReference type="ARBA" id="ARBA00023002"/>
    </source>
</evidence>
<keyword evidence="9" id="KW-0812">Transmembrane</keyword>
<evidence type="ECO:0000256" key="4">
    <source>
        <dbReference type="ARBA" id="ARBA00022617"/>
    </source>
</evidence>
<evidence type="ECO:0000256" key="2">
    <source>
        <dbReference type="ARBA" id="ARBA00005179"/>
    </source>
</evidence>
<evidence type="ECO:0000256" key="9">
    <source>
        <dbReference type="SAM" id="Phobius"/>
    </source>
</evidence>
<feature type="transmembrane region" description="Helical" evidence="9">
    <location>
        <begin position="12"/>
        <end position="31"/>
    </location>
</feature>
<dbReference type="GO" id="GO:0020037">
    <property type="term" value="F:heme binding"/>
    <property type="evidence" value="ECO:0007669"/>
    <property type="project" value="InterPro"/>
</dbReference>
<dbReference type="HOGENOM" id="CLU_001570_2_2_1"/>
<comment type="pathway">
    <text evidence="2">Secondary metabolite biosynthesis.</text>
</comment>
<dbReference type="CDD" id="cd11065">
    <property type="entry name" value="CYP64-like"/>
    <property type="match status" value="1"/>
</dbReference>
<comment type="cofactor">
    <cofactor evidence="1">
        <name>heme</name>
        <dbReference type="ChEBI" id="CHEBI:30413"/>
    </cofactor>
</comment>
<evidence type="ECO:0000256" key="3">
    <source>
        <dbReference type="ARBA" id="ARBA00010617"/>
    </source>
</evidence>
<dbReference type="AlphaFoldDB" id="M5BXB9"/>
<comment type="similarity">
    <text evidence="3">Belongs to the cytochrome P450 family.</text>
</comment>
<dbReference type="SUPFAM" id="SSF48264">
    <property type="entry name" value="Cytochrome P450"/>
    <property type="match status" value="1"/>
</dbReference>
<evidence type="ECO:0000256" key="5">
    <source>
        <dbReference type="ARBA" id="ARBA00022723"/>
    </source>
</evidence>
<protein>
    <submittedName>
        <fullName evidence="10">O-methylsterigmatocystin oxidoreductase Short=OMST oxidoreductase</fullName>
        <ecNumber evidence="10">1.14.-.-</ecNumber>
    </submittedName>
</protein>
<dbReference type="EMBL" id="CAOJ01008828">
    <property type="protein sequence ID" value="CCO31816.1"/>
    <property type="molecule type" value="Genomic_DNA"/>
</dbReference>
<dbReference type="Pfam" id="PF00067">
    <property type="entry name" value="p450"/>
    <property type="match status" value="1"/>
</dbReference>
<keyword evidence="9" id="KW-1133">Transmembrane helix</keyword>
<dbReference type="InterPro" id="IPR002401">
    <property type="entry name" value="Cyt_P450_E_grp-I"/>
</dbReference>
<evidence type="ECO:0000256" key="7">
    <source>
        <dbReference type="ARBA" id="ARBA00023004"/>
    </source>
</evidence>
<accession>M5BXB9</accession>
<reference evidence="10 11" key="1">
    <citation type="journal article" date="2013" name="J. Biotechnol.">
        <title>Establishment and interpretation of the genome sequence of the phytopathogenic fungus Rhizoctonia solani AG1-IB isolate 7/3/14.</title>
        <authorList>
            <person name="Wibberg D.W."/>
            <person name="Jelonek L.J."/>
            <person name="Rupp O.R."/>
            <person name="Hennig M.H."/>
            <person name="Eikmeyer F.E."/>
            <person name="Goesmann A.G."/>
            <person name="Hartmann A.H."/>
            <person name="Borriss R.B."/>
            <person name="Grosch R.G."/>
            <person name="Puehler A.P."/>
            <person name="Schlueter A.S."/>
        </authorList>
    </citation>
    <scope>NUCLEOTIDE SEQUENCE [LARGE SCALE GENOMIC DNA]</scope>
    <source>
        <strain evidence="11">AG1-IB / isolate 7/3/14</strain>
    </source>
</reference>
<dbReference type="GO" id="GO:0004497">
    <property type="term" value="F:monooxygenase activity"/>
    <property type="evidence" value="ECO:0007669"/>
    <property type="project" value="UniProtKB-KW"/>
</dbReference>
<keyword evidence="4" id="KW-0349">Heme</keyword>
<comment type="caution">
    <text evidence="10">The sequence shown here is derived from an EMBL/GenBank/DDBJ whole genome shotgun (WGS) entry which is preliminary data.</text>
</comment>
<evidence type="ECO:0000256" key="1">
    <source>
        <dbReference type="ARBA" id="ARBA00001971"/>
    </source>
</evidence>
<evidence type="ECO:0000256" key="8">
    <source>
        <dbReference type="ARBA" id="ARBA00023033"/>
    </source>
</evidence>
<evidence type="ECO:0000313" key="10">
    <source>
        <dbReference type="EMBL" id="CCO31816.1"/>
    </source>
</evidence>
<dbReference type="InterPro" id="IPR036396">
    <property type="entry name" value="Cyt_P450_sf"/>
</dbReference>
<keyword evidence="7" id="KW-0408">Iron</keyword>
<dbReference type="PRINTS" id="PR00463">
    <property type="entry name" value="EP450I"/>
</dbReference>
<dbReference type="PANTHER" id="PTHR46300:SF7">
    <property type="entry name" value="P450, PUTATIVE (EUROFUNG)-RELATED"/>
    <property type="match status" value="1"/>
</dbReference>
<dbReference type="Proteomes" id="UP000012065">
    <property type="component" value="Unassembled WGS sequence"/>
</dbReference>
<proteinExistence type="inferred from homology"/>
<dbReference type="Gene3D" id="1.10.630.10">
    <property type="entry name" value="Cytochrome P450"/>
    <property type="match status" value="2"/>
</dbReference>
<sequence length="484" mass="54449">MSLDAIRRLIAAFPLVVVALALVPWGLYILIRRYQRLKLPLPPGPKSDPLIGHLRVLPASDEHRAYARWGKELNSEIISISIPGQTIVVLNSTKAANELLDKRSAIYSDRPTVPMISYPELVDWSNNTALMRYGERWRSQRRMTNQVLNKGASTPRWPLITEQCRLALQRISKAPEKFSQEIRRRRMMGSTLLSTVYGYEVTSANDPLVELVETGVDHLSDAAIVGNFYVNIMPWLRHIPDWFPGTKWKQAVVSWRKERDEMVNLPFNWTKSQISSGTAAHSMVQSLLAGMDDGLDLKQCDAETDEKIKWAAVAIFAGGTDTTSASILSFVLAMTLNQHVAAKAQAEIDQVIGKKRLPDMSDRESLPYIECVLREILRWQPAAPIGFPHACMEDDEYQGYFIPKGAIVLCPGIHMAEATLFITIATFLALFDIRPVKDEQGNDIIPEVKMKSNTVVSYPADFKCSITPRSERAMEILKFSVPEI</sequence>
<keyword evidence="9" id="KW-0472">Membrane</keyword>
<organism evidence="10 11">
    <name type="scientific">Thanatephorus cucumeris (strain AG1-IB / isolate 7/3/14)</name>
    <name type="common">Lettuce bottom rot fungus</name>
    <name type="synonym">Rhizoctonia solani</name>
    <dbReference type="NCBI Taxonomy" id="1108050"/>
    <lineage>
        <taxon>Eukaryota</taxon>
        <taxon>Fungi</taxon>
        <taxon>Dikarya</taxon>
        <taxon>Basidiomycota</taxon>
        <taxon>Agaricomycotina</taxon>
        <taxon>Agaricomycetes</taxon>
        <taxon>Cantharellales</taxon>
        <taxon>Ceratobasidiaceae</taxon>
        <taxon>Rhizoctonia</taxon>
        <taxon>Rhizoctonia solani AG-1</taxon>
    </lineage>
</organism>
<dbReference type="GO" id="GO:0005506">
    <property type="term" value="F:iron ion binding"/>
    <property type="evidence" value="ECO:0007669"/>
    <property type="project" value="InterPro"/>
</dbReference>
<keyword evidence="6 10" id="KW-0560">Oxidoreductase</keyword>
<dbReference type="GO" id="GO:0016020">
    <property type="term" value="C:membrane"/>
    <property type="evidence" value="ECO:0007669"/>
    <property type="project" value="UniProtKB-SubCell"/>
</dbReference>
<keyword evidence="8" id="KW-0503">Monooxygenase</keyword>
<dbReference type="GO" id="GO:0016705">
    <property type="term" value="F:oxidoreductase activity, acting on paired donors, with incorporation or reduction of molecular oxygen"/>
    <property type="evidence" value="ECO:0007669"/>
    <property type="project" value="InterPro"/>
</dbReference>
<dbReference type="PANTHER" id="PTHR46300">
    <property type="entry name" value="P450, PUTATIVE (EUROFUNG)-RELATED-RELATED"/>
    <property type="match status" value="1"/>
</dbReference>
<dbReference type="InterPro" id="IPR050364">
    <property type="entry name" value="Cytochrome_P450_fung"/>
</dbReference>
<dbReference type="InterPro" id="IPR001128">
    <property type="entry name" value="Cyt_P450"/>
</dbReference>
<dbReference type="EC" id="1.14.-.-" evidence="10"/>
<keyword evidence="5" id="KW-0479">Metal-binding</keyword>